<evidence type="ECO:0000313" key="3">
    <source>
        <dbReference type="Proteomes" id="UP001519363"/>
    </source>
</evidence>
<dbReference type="Gene3D" id="3.40.630.30">
    <property type="match status" value="1"/>
</dbReference>
<keyword evidence="3" id="KW-1185">Reference proteome</keyword>
<dbReference type="CDD" id="cd04301">
    <property type="entry name" value="NAT_SF"/>
    <property type="match status" value="1"/>
</dbReference>
<dbReference type="InterPro" id="IPR000182">
    <property type="entry name" value="GNAT_dom"/>
</dbReference>
<dbReference type="SUPFAM" id="SSF55729">
    <property type="entry name" value="Acyl-CoA N-acyltransferases (Nat)"/>
    <property type="match status" value="1"/>
</dbReference>
<name>A0ABS5A8X9_9PSEU</name>
<dbReference type="Pfam" id="PF00583">
    <property type="entry name" value="Acetyltransf_1"/>
    <property type="match status" value="1"/>
</dbReference>
<gene>
    <name evidence="2" type="ORF">JOF53_001898</name>
</gene>
<feature type="domain" description="N-acetyltransferase" evidence="1">
    <location>
        <begin position="32"/>
        <end position="146"/>
    </location>
</feature>
<evidence type="ECO:0000259" key="1">
    <source>
        <dbReference type="Pfam" id="PF00583"/>
    </source>
</evidence>
<accession>A0ABS5A8X9</accession>
<dbReference type="EMBL" id="JAGIOO010000001">
    <property type="protein sequence ID" value="MBP2473026.1"/>
    <property type="molecule type" value="Genomic_DNA"/>
</dbReference>
<proteinExistence type="predicted"/>
<comment type="caution">
    <text evidence="2">The sequence shown here is derived from an EMBL/GenBank/DDBJ whole genome shotgun (WGS) entry which is preliminary data.</text>
</comment>
<dbReference type="RefSeq" id="WP_209706650.1">
    <property type="nucleotide sequence ID" value="NZ_JAGIOO010000001.1"/>
</dbReference>
<organism evidence="2 3">
    <name type="scientific">Crossiella equi</name>
    <dbReference type="NCBI Taxonomy" id="130796"/>
    <lineage>
        <taxon>Bacteria</taxon>
        <taxon>Bacillati</taxon>
        <taxon>Actinomycetota</taxon>
        <taxon>Actinomycetes</taxon>
        <taxon>Pseudonocardiales</taxon>
        <taxon>Pseudonocardiaceae</taxon>
        <taxon>Crossiella</taxon>
    </lineage>
</organism>
<dbReference type="InterPro" id="IPR016181">
    <property type="entry name" value="Acyl_CoA_acyltransferase"/>
</dbReference>
<protein>
    <submittedName>
        <fullName evidence="2">GNAT superfamily N-acetyltransferase</fullName>
    </submittedName>
</protein>
<dbReference type="Proteomes" id="UP001519363">
    <property type="component" value="Unassembled WGS sequence"/>
</dbReference>
<evidence type="ECO:0000313" key="2">
    <source>
        <dbReference type="EMBL" id="MBP2473026.1"/>
    </source>
</evidence>
<sequence>MLDGTTLTDIASRPDLRKDVDALVAESFADFMFWESPGNWRWHQVYDRYPDHHLCLLDRDGRLVAAANSLPLAWDGRAETLPGGWDDAIVATIDHPGATFTATCMLSLALAKDYRRSGAATTLLDEVRRRAAALGRHSIALPVRPTSKVHYPLIPMADYLTWTRPEGDLFDPWLRTHVELGGEVLGLAPRSLVIRQPKVRWEEQLGRPMPGPGSYLFPGGLVPVELAADGFGTYAEPNVWMRHGVTR</sequence>
<reference evidence="2 3" key="1">
    <citation type="submission" date="2021-03" db="EMBL/GenBank/DDBJ databases">
        <title>Sequencing the genomes of 1000 actinobacteria strains.</title>
        <authorList>
            <person name="Klenk H.-P."/>
        </authorList>
    </citation>
    <scope>NUCLEOTIDE SEQUENCE [LARGE SCALE GENOMIC DNA]</scope>
    <source>
        <strain evidence="2 3">DSM 44580</strain>
    </source>
</reference>